<accession>L9XAS3</accession>
<dbReference type="Proteomes" id="UP000011531">
    <property type="component" value="Unassembled WGS sequence"/>
</dbReference>
<keyword evidence="3" id="KW-1185">Reference proteome</keyword>
<feature type="domain" description="ATPase dynein-related AAA" evidence="1">
    <location>
        <begin position="21"/>
        <end position="101"/>
    </location>
</feature>
<proteinExistence type="predicted"/>
<dbReference type="Gene3D" id="3.40.50.300">
    <property type="entry name" value="P-loop containing nucleotide triphosphate hydrolases"/>
    <property type="match status" value="1"/>
</dbReference>
<organism evidence="2 3">
    <name type="scientific">Natronococcus jeotgali DSM 18795</name>
    <dbReference type="NCBI Taxonomy" id="1227498"/>
    <lineage>
        <taxon>Archaea</taxon>
        <taxon>Methanobacteriati</taxon>
        <taxon>Methanobacteriota</taxon>
        <taxon>Stenosarchaea group</taxon>
        <taxon>Halobacteria</taxon>
        <taxon>Halobacteriales</taxon>
        <taxon>Natrialbaceae</taxon>
        <taxon>Natronococcus</taxon>
    </lineage>
</organism>
<dbReference type="InterPro" id="IPR027417">
    <property type="entry name" value="P-loop_NTPase"/>
</dbReference>
<dbReference type="Pfam" id="PF07728">
    <property type="entry name" value="AAA_5"/>
    <property type="match status" value="1"/>
</dbReference>
<dbReference type="InterPro" id="IPR011704">
    <property type="entry name" value="ATPase_dyneun-rel_AAA"/>
</dbReference>
<dbReference type="PANTHER" id="PTHR37291:SF1">
    <property type="entry name" value="TYPE IV METHYL-DIRECTED RESTRICTION ENZYME ECOKMCRB SUBUNIT"/>
    <property type="match status" value="1"/>
</dbReference>
<dbReference type="GO" id="GO:0005524">
    <property type="term" value="F:ATP binding"/>
    <property type="evidence" value="ECO:0007669"/>
    <property type="project" value="InterPro"/>
</dbReference>
<dbReference type="GO" id="GO:0016887">
    <property type="term" value="F:ATP hydrolysis activity"/>
    <property type="evidence" value="ECO:0007669"/>
    <property type="project" value="InterPro"/>
</dbReference>
<sequence length="253" mass="29136">MAPDYSQNSISYRKELGCVSKAVVRSREYGEKYAVIIDELTRADISQIFGQLYTAIENPHQTIFRTEDQTIELEDNVNIICTMNMSDRTVNQLDNAITRRFAMIKVSDYEEEQLEKLFSRWTTDHLSESTVNTEEIKELFRQDYRRLNHGDGSENSGVMQFGPMHYRDVAIFLGSTTVNGGVYEDDPGRAVGEAFRTYILPRLLNSATYTQVDDLVTHYSELDDDFEMFDLLPATELAKSEQQTQQQRMGMDN</sequence>
<evidence type="ECO:0000313" key="3">
    <source>
        <dbReference type="Proteomes" id="UP000011531"/>
    </source>
</evidence>
<protein>
    <submittedName>
        <fullName evidence="2">ATPase</fullName>
    </submittedName>
</protein>
<evidence type="ECO:0000313" key="2">
    <source>
        <dbReference type="EMBL" id="ELY58496.1"/>
    </source>
</evidence>
<dbReference type="EMBL" id="AOIA01000114">
    <property type="protein sequence ID" value="ELY58496.1"/>
    <property type="molecule type" value="Genomic_DNA"/>
</dbReference>
<gene>
    <name evidence="2" type="ORF">C492_11795</name>
</gene>
<reference evidence="2 3" key="1">
    <citation type="journal article" date="2014" name="PLoS Genet.">
        <title>Phylogenetically driven sequencing of extremely halophilic archaea reveals strategies for static and dynamic osmo-response.</title>
        <authorList>
            <person name="Becker E.A."/>
            <person name="Seitzer P.M."/>
            <person name="Tritt A."/>
            <person name="Larsen D."/>
            <person name="Krusor M."/>
            <person name="Yao A.I."/>
            <person name="Wu D."/>
            <person name="Madern D."/>
            <person name="Eisen J.A."/>
            <person name="Darling A.E."/>
            <person name="Facciotti M.T."/>
        </authorList>
    </citation>
    <scope>NUCLEOTIDE SEQUENCE [LARGE SCALE GENOMIC DNA]</scope>
    <source>
        <strain evidence="2 3">DSM 18795</strain>
    </source>
</reference>
<dbReference type="InterPro" id="IPR052934">
    <property type="entry name" value="Methyl-DNA_Rec/Restrict_Enz"/>
</dbReference>
<evidence type="ECO:0000259" key="1">
    <source>
        <dbReference type="Pfam" id="PF07728"/>
    </source>
</evidence>
<dbReference type="PANTHER" id="PTHR37291">
    <property type="entry name" value="5-METHYLCYTOSINE-SPECIFIC RESTRICTION ENZYME B"/>
    <property type="match status" value="1"/>
</dbReference>
<dbReference type="SUPFAM" id="SSF52540">
    <property type="entry name" value="P-loop containing nucleoside triphosphate hydrolases"/>
    <property type="match status" value="1"/>
</dbReference>
<dbReference type="STRING" id="1227498.C492_11795"/>
<name>L9XAS3_9EURY</name>
<comment type="caution">
    <text evidence="2">The sequence shown here is derived from an EMBL/GenBank/DDBJ whole genome shotgun (WGS) entry which is preliminary data.</text>
</comment>
<dbReference type="AlphaFoldDB" id="L9XAS3"/>